<evidence type="ECO:0000313" key="3">
    <source>
        <dbReference type="Proteomes" id="UP000549882"/>
    </source>
</evidence>
<evidence type="ECO:0000256" key="1">
    <source>
        <dbReference type="SAM" id="MobiDB-lite"/>
    </source>
</evidence>
<name>A0A7W9D1N5_9HYPH</name>
<dbReference type="Proteomes" id="UP000549882">
    <property type="component" value="Unassembled WGS sequence"/>
</dbReference>
<protein>
    <submittedName>
        <fullName evidence="2">Uncharacterized protein</fullName>
    </submittedName>
</protein>
<sequence>MVATAKGSGQPIRKRLNLRPNGGRACHRPARVQIPIIVRNQEVARGQLFLDPCNLPGEAETVAREFSSLLSAKQRPADEILVPEKSTRTVRKRPD</sequence>
<reference evidence="2 3" key="1">
    <citation type="submission" date="2020-08" db="EMBL/GenBank/DDBJ databases">
        <title>Genomic Encyclopedia of Type Strains, Phase IV (KMG-V): Genome sequencing to study the core and pangenomes of soil and plant-associated prokaryotes.</title>
        <authorList>
            <person name="Whitman W."/>
        </authorList>
    </citation>
    <scope>NUCLEOTIDE SEQUENCE [LARGE SCALE GENOMIC DNA]</scope>
    <source>
        <strain evidence="2 3">SEMIA 4064</strain>
    </source>
</reference>
<comment type="caution">
    <text evidence="2">The sequence shown here is derived from an EMBL/GenBank/DDBJ whole genome shotgun (WGS) entry which is preliminary data.</text>
</comment>
<keyword evidence="3" id="KW-1185">Reference proteome</keyword>
<dbReference type="AlphaFoldDB" id="A0A7W9D1N5"/>
<evidence type="ECO:0000313" key="2">
    <source>
        <dbReference type="EMBL" id="MBB5574265.1"/>
    </source>
</evidence>
<gene>
    <name evidence="2" type="ORF">GGD50_002892</name>
</gene>
<dbReference type="EMBL" id="JACHBI010000005">
    <property type="protein sequence ID" value="MBB5574265.1"/>
    <property type="molecule type" value="Genomic_DNA"/>
</dbReference>
<feature type="region of interest" description="Disordered" evidence="1">
    <location>
        <begin position="1"/>
        <end position="24"/>
    </location>
</feature>
<organism evidence="2 3">
    <name type="scientific">Rhizobium paranaense</name>
    <dbReference type="NCBI Taxonomy" id="1650438"/>
    <lineage>
        <taxon>Bacteria</taxon>
        <taxon>Pseudomonadati</taxon>
        <taxon>Pseudomonadota</taxon>
        <taxon>Alphaproteobacteria</taxon>
        <taxon>Hyphomicrobiales</taxon>
        <taxon>Rhizobiaceae</taxon>
        <taxon>Rhizobium/Agrobacterium group</taxon>
        <taxon>Rhizobium</taxon>
    </lineage>
</organism>
<accession>A0A7W9D1N5</accession>
<dbReference type="RefSeq" id="WP_183937915.1">
    <property type="nucleotide sequence ID" value="NZ_JACHBI010000005.1"/>
</dbReference>
<proteinExistence type="predicted"/>